<accession>A0A6B8RSW9</accession>
<dbReference type="RefSeq" id="WP_155703520.1">
    <property type="nucleotide sequence ID" value="NZ_CP034235.1"/>
</dbReference>
<dbReference type="SUPFAM" id="SSF46689">
    <property type="entry name" value="Homeodomain-like"/>
    <property type="match status" value="1"/>
</dbReference>
<evidence type="ECO:0000256" key="2">
    <source>
        <dbReference type="ARBA" id="ARBA00023125"/>
    </source>
</evidence>
<sequence>MCILHFTASQIIDPEIEAYYRVHNTRNNVRTLHTHEYYEIHFVVKGTLKHLFADGKSHVLNVGGLLFIRPDDAHVCLSANEEECHYINIAYSLNTVFELFKFLGDGFQSKRLLDSKYPPIAHLTQEEKRQFLAKFEKIVTLAIHQTALIKTSLRALLIDILVNYYSAFHFNDEPQKPDWLLHVYDEMHKKENFILGSERMVELSEKSHHHLCREFKKHFKATPTSFLNQLRLNYAANMLANSFNSITDIALDLNFNNLSHFHHLFKKQYGVTPAVFRKEQKIR</sequence>
<keyword evidence="1" id="KW-0805">Transcription regulation</keyword>
<proteinExistence type="predicted"/>
<keyword evidence="2" id="KW-0238">DNA-binding</keyword>
<keyword evidence="6" id="KW-1185">Reference proteome</keyword>
<dbReference type="Gene3D" id="1.10.10.60">
    <property type="entry name" value="Homeodomain-like"/>
    <property type="match status" value="2"/>
</dbReference>
<evidence type="ECO:0000256" key="3">
    <source>
        <dbReference type="ARBA" id="ARBA00023163"/>
    </source>
</evidence>
<dbReference type="InterPro" id="IPR014710">
    <property type="entry name" value="RmlC-like_jellyroll"/>
</dbReference>
<dbReference type="OrthoDB" id="9816335at2"/>
<dbReference type="InterPro" id="IPR018060">
    <property type="entry name" value="HTH_AraC"/>
</dbReference>
<protein>
    <submittedName>
        <fullName evidence="5">AraC family transcriptional regulator</fullName>
    </submittedName>
</protein>
<dbReference type="KEGG" id="ppsc:EHS13_27770"/>
<gene>
    <name evidence="5" type="ORF">EHS13_27770</name>
</gene>
<keyword evidence="3" id="KW-0804">Transcription</keyword>
<feature type="domain" description="HTH araC/xylS-type" evidence="4">
    <location>
        <begin position="178"/>
        <end position="279"/>
    </location>
</feature>
<dbReference type="EMBL" id="CP034235">
    <property type="protein sequence ID" value="QGQ98416.1"/>
    <property type="molecule type" value="Genomic_DNA"/>
</dbReference>
<dbReference type="SUPFAM" id="SSF51215">
    <property type="entry name" value="Regulatory protein AraC"/>
    <property type="match status" value="1"/>
</dbReference>
<dbReference type="InterPro" id="IPR003313">
    <property type="entry name" value="AraC-bd"/>
</dbReference>
<organism evidence="5 6">
    <name type="scientific">Paenibacillus psychroresistens</name>
    <dbReference type="NCBI Taxonomy" id="1778678"/>
    <lineage>
        <taxon>Bacteria</taxon>
        <taxon>Bacillati</taxon>
        <taxon>Bacillota</taxon>
        <taxon>Bacilli</taxon>
        <taxon>Bacillales</taxon>
        <taxon>Paenibacillaceae</taxon>
        <taxon>Paenibacillus</taxon>
    </lineage>
</organism>
<dbReference type="SMART" id="SM00342">
    <property type="entry name" value="HTH_ARAC"/>
    <property type="match status" value="1"/>
</dbReference>
<evidence type="ECO:0000259" key="4">
    <source>
        <dbReference type="PROSITE" id="PS01124"/>
    </source>
</evidence>
<dbReference type="Pfam" id="PF02311">
    <property type="entry name" value="AraC_binding"/>
    <property type="match status" value="1"/>
</dbReference>
<reference evidence="6" key="1">
    <citation type="submission" date="2018-11" db="EMBL/GenBank/DDBJ databases">
        <title>Complete genome sequence of Paenibacillus sp. ML311-T8.</title>
        <authorList>
            <person name="Nam Y.-D."/>
            <person name="Kang J."/>
            <person name="Chung W.-H."/>
            <person name="Park Y.S."/>
        </authorList>
    </citation>
    <scope>NUCLEOTIDE SEQUENCE [LARGE SCALE GENOMIC DNA]</scope>
    <source>
        <strain evidence="6">ML311-T8</strain>
    </source>
</reference>
<evidence type="ECO:0000256" key="1">
    <source>
        <dbReference type="ARBA" id="ARBA00023015"/>
    </source>
</evidence>
<dbReference type="GO" id="GO:0043565">
    <property type="term" value="F:sequence-specific DNA binding"/>
    <property type="evidence" value="ECO:0007669"/>
    <property type="project" value="InterPro"/>
</dbReference>
<dbReference type="PROSITE" id="PS01124">
    <property type="entry name" value="HTH_ARAC_FAMILY_2"/>
    <property type="match status" value="1"/>
</dbReference>
<dbReference type="PANTHER" id="PTHR43280">
    <property type="entry name" value="ARAC-FAMILY TRANSCRIPTIONAL REGULATOR"/>
    <property type="match status" value="1"/>
</dbReference>
<dbReference type="InterPro" id="IPR037923">
    <property type="entry name" value="HTH-like"/>
</dbReference>
<dbReference type="GO" id="GO:0003700">
    <property type="term" value="F:DNA-binding transcription factor activity"/>
    <property type="evidence" value="ECO:0007669"/>
    <property type="project" value="InterPro"/>
</dbReference>
<dbReference type="PANTHER" id="PTHR43280:SF34">
    <property type="entry name" value="ARAC-FAMILY TRANSCRIPTIONAL REGULATOR"/>
    <property type="match status" value="1"/>
</dbReference>
<evidence type="ECO:0000313" key="5">
    <source>
        <dbReference type="EMBL" id="QGQ98416.1"/>
    </source>
</evidence>
<dbReference type="AlphaFoldDB" id="A0A6B8RSW9"/>
<dbReference type="PROSITE" id="PS00041">
    <property type="entry name" value="HTH_ARAC_FAMILY_1"/>
    <property type="match status" value="1"/>
</dbReference>
<dbReference type="Pfam" id="PF12833">
    <property type="entry name" value="HTH_18"/>
    <property type="match status" value="1"/>
</dbReference>
<dbReference type="Gene3D" id="2.60.120.10">
    <property type="entry name" value="Jelly Rolls"/>
    <property type="match status" value="1"/>
</dbReference>
<name>A0A6B8RSW9_9BACL</name>
<dbReference type="InterPro" id="IPR020449">
    <property type="entry name" value="Tscrpt_reg_AraC-type_HTH"/>
</dbReference>
<evidence type="ECO:0000313" key="6">
    <source>
        <dbReference type="Proteomes" id="UP000426246"/>
    </source>
</evidence>
<dbReference type="Proteomes" id="UP000426246">
    <property type="component" value="Chromosome"/>
</dbReference>
<dbReference type="InterPro" id="IPR018062">
    <property type="entry name" value="HTH_AraC-typ_CS"/>
</dbReference>
<dbReference type="InterPro" id="IPR009057">
    <property type="entry name" value="Homeodomain-like_sf"/>
</dbReference>
<dbReference type="PRINTS" id="PR00032">
    <property type="entry name" value="HTHARAC"/>
</dbReference>